<evidence type="ECO:0000313" key="2">
    <source>
        <dbReference type="EMBL" id="VTR91048.1"/>
    </source>
</evidence>
<protein>
    <submittedName>
        <fullName evidence="2">Uncharacterized protein</fullName>
    </submittedName>
</protein>
<sequence length="288" mass="31519">MRWVWVRSVIVIAYSIAPCGCLTRAEQPSLTSVARSLAPVQQAEGIQLESIILERPIGDRFLDRELWDSTLPVGSPEMQVLLSENGLRAGVLAGALPPRFQALLESDAEAIAGRGLTFANRKEEVLPTSGPNELSEFSVRTDFASKPAPVSFKQARGGILVRPEATSDRRVRITCEPQIQHGERQLYWGASEDGTGWVKREELPLKRYQPLAFDVPLGRSEYLVIGWRADQDDTLGAALFSVEANGQSRQRVLVIRARQVNPGTTPDLPSLGSGGRRASIAAEAGRPR</sequence>
<dbReference type="AlphaFoldDB" id="A0A6P2CPV0"/>
<feature type="region of interest" description="Disordered" evidence="1">
    <location>
        <begin position="263"/>
        <end position="288"/>
    </location>
</feature>
<organism evidence="2 3">
    <name type="scientific">Gemmata massiliana</name>
    <dbReference type="NCBI Taxonomy" id="1210884"/>
    <lineage>
        <taxon>Bacteria</taxon>
        <taxon>Pseudomonadati</taxon>
        <taxon>Planctomycetota</taxon>
        <taxon>Planctomycetia</taxon>
        <taxon>Gemmatales</taxon>
        <taxon>Gemmataceae</taxon>
        <taxon>Gemmata</taxon>
    </lineage>
</organism>
<keyword evidence="3" id="KW-1185">Reference proteome</keyword>
<gene>
    <name evidence="2" type="ORF">SOIL9_66660</name>
</gene>
<accession>A0A6P2CPV0</accession>
<dbReference type="Proteomes" id="UP000464178">
    <property type="component" value="Chromosome"/>
</dbReference>
<evidence type="ECO:0000313" key="3">
    <source>
        <dbReference type="Proteomes" id="UP000464178"/>
    </source>
</evidence>
<name>A0A6P2CPV0_9BACT</name>
<proteinExistence type="predicted"/>
<dbReference type="KEGG" id="gms:SOIL9_66660"/>
<dbReference type="EMBL" id="LR593886">
    <property type="protein sequence ID" value="VTR91048.1"/>
    <property type="molecule type" value="Genomic_DNA"/>
</dbReference>
<reference evidence="2 3" key="1">
    <citation type="submission" date="2019-05" db="EMBL/GenBank/DDBJ databases">
        <authorList>
            <consortium name="Science for Life Laboratories"/>
        </authorList>
    </citation>
    <scope>NUCLEOTIDE SEQUENCE [LARGE SCALE GENOMIC DNA]</scope>
    <source>
        <strain evidence="2">Soil9</strain>
    </source>
</reference>
<evidence type="ECO:0000256" key="1">
    <source>
        <dbReference type="SAM" id="MobiDB-lite"/>
    </source>
</evidence>